<dbReference type="NCBIfam" id="TIGR01300">
    <property type="entry name" value="CPA3_mnhG_phaG"/>
    <property type="match status" value="1"/>
</dbReference>
<protein>
    <submittedName>
        <fullName evidence="3">Monovalent cation/H(+) antiporter subunit G</fullName>
    </submittedName>
</protein>
<feature type="transmembrane region" description="Helical" evidence="2">
    <location>
        <begin position="47"/>
        <end position="66"/>
    </location>
</feature>
<accession>A0ABR8SDB7</accession>
<dbReference type="Proteomes" id="UP000634919">
    <property type="component" value="Unassembled WGS sequence"/>
</dbReference>
<dbReference type="PANTHER" id="PTHR34703:SF1">
    <property type="entry name" value="ANTIPORTER SUBUNIT MNHG2-RELATED"/>
    <property type="match status" value="1"/>
</dbReference>
<dbReference type="InterPro" id="IPR005133">
    <property type="entry name" value="PhaG_MnhG_YufB"/>
</dbReference>
<evidence type="ECO:0000313" key="4">
    <source>
        <dbReference type="Proteomes" id="UP000634919"/>
    </source>
</evidence>
<evidence type="ECO:0000256" key="1">
    <source>
        <dbReference type="SAM" id="MobiDB-lite"/>
    </source>
</evidence>
<feature type="transmembrane region" description="Helical" evidence="2">
    <location>
        <begin position="72"/>
        <end position="93"/>
    </location>
</feature>
<dbReference type="PANTHER" id="PTHR34703">
    <property type="entry name" value="ANTIPORTER SUBUNIT MNHG2-RELATED"/>
    <property type="match status" value="1"/>
</dbReference>
<dbReference type="RefSeq" id="WP_191723868.1">
    <property type="nucleotide sequence ID" value="NZ_JACSQK010000006.1"/>
</dbReference>
<reference evidence="3 4" key="1">
    <citation type="submission" date="2020-08" db="EMBL/GenBank/DDBJ databases">
        <title>A Genomic Blueprint of the Chicken Gut Microbiome.</title>
        <authorList>
            <person name="Gilroy R."/>
            <person name="Ravi A."/>
            <person name="Getino M."/>
            <person name="Pursley I."/>
            <person name="Horton D.L."/>
            <person name="Alikhan N.-F."/>
            <person name="Baker D."/>
            <person name="Gharbi K."/>
            <person name="Hall N."/>
            <person name="Watson M."/>
            <person name="Adriaenssens E.M."/>
            <person name="Foster-Nyarko E."/>
            <person name="Jarju S."/>
            <person name="Secka A."/>
            <person name="Antonio M."/>
            <person name="Oren A."/>
            <person name="Chaudhuri R."/>
            <person name="La Ragione R.M."/>
            <person name="Hildebrand F."/>
            <person name="Pallen M.J."/>
        </authorList>
    </citation>
    <scope>NUCLEOTIDE SEQUENCE [LARGE SCALE GENOMIC DNA]</scope>
    <source>
        <strain evidence="3 4">Sa2CVA6</strain>
    </source>
</reference>
<organism evidence="3 4">
    <name type="scientific">Comamonas avium</name>
    <dbReference type="NCBI Taxonomy" id="2762231"/>
    <lineage>
        <taxon>Bacteria</taxon>
        <taxon>Pseudomonadati</taxon>
        <taxon>Pseudomonadota</taxon>
        <taxon>Betaproteobacteria</taxon>
        <taxon>Burkholderiales</taxon>
        <taxon>Comamonadaceae</taxon>
        <taxon>Comamonas</taxon>
    </lineage>
</organism>
<feature type="region of interest" description="Disordered" evidence="1">
    <location>
        <begin position="105"/>
        <end position="135"/>
    </location>
</feature>
<dbReference type="Pfam" id="PF03334">
    <property type="entry name" value="PhaG_MnhG_YufB"/>
    <property type="match status" value="1"/>
</dbReference>
<evidence type="ECO:0000256" key="2">
    <source>
        <dbReference type="SAM" id="Phobius"/>
    </source>
</evidence>
<evidence type="ECO:0000313" key="3">
    <source>
        <dbReference type="EMBL" id="MBD7961473.1"/>
    </source>
</evidence>
<gene>
    <name evidence="3" type="ORF">H9646_13400</name>
</gene>
<keyword evidence="2" id="KW-0812">Transmembrane</keyword>
<comment type="caution">
    <text evidence="3">The sequence shown here is derived from an EMBL/GenBank/DDBJ whole genome shotgun (WGS) entry which is preliminary data.</text>
</comment>
<feature type="compositionally biased region" description="Low complexity" evidence="1">
    <location>
        <begin position="108"/>
        <end position="135"/>
    </location>
</feature>
<keyword evidence="2" id="KW-1133">Transmembrane helix</keyword>
<feature type="transmembrane region" description="Helical" evidence="2">
    <location>
        <begin position="12"/>
        <end position="35"/>
    </location>
</feature>
<proteinExistence type="predicted"/>
<dbReference type="EMBL" id="JACSQK010000006">
    <property type="protein sequence ID" value="MBD7961473.1"/>
    <property type="molecule type" value="Genomic_DNA"/>
</dbReference>
<name>A0ABR8SDB7_9BURK</name>
<keyword evidence="4" id="KW-1185">Reference proteome</keyword>
<keyword evidence="2" id="KW-0472">Membrane</keyword>
<sequence>MNEVQLPMWAEILIAIFVLGGATIAFLGSLGLMRLKSYFERVHAPSIIATMGCWLIMWATFVFFSATGQGLALHALLIAVFIAVTVPITTIFLMRAALFRARRAGRDVPPSVSRVVPNQPQAEEASSAESETPNK</sequence>